<proteinExistence type="predicted"/>
<dbReference type="SUPFAM" id="SSF81324">
    <property type="entry name" value="Voltage-gated potassium channels"/>
    <property type="match status" value="1"/>
</dbReference>
<evidence type="ECO:0000256" key="4">
    <source>
        <dbReference type="ARBA" id="ARBA00022692"/>
    </source>
</evidence>
<evidence type="ECO:0000256" key="2">
    <source>
        <dbReference type="ARBA" id="ARBA00022448"/>
    </source>
</evidence>
<evidence type="ECO:0000256" key="9">
    <source>
        <dbReference type="ARBA" id="ARBA00023065"/>
    </source>
</evidence>
<dbReference type="EMBL" id="DSBW01000039">
    <property type="protein sequence ID" value="HED30399.1"/>
    <property type="molecule type" value="Genomic_DNA"/>
</dbReference>
<keyword evidence="8 12" id="KW-1133">Transmembrane helix</keyword>
<keyword evidence="6" id="KW-0851">Voltage-gated channel</keyword>
<keyword evidence="11" id="KW-0407">Ion channel</keyword>
<dbReference type="GO" id="GO:0001508">
    <property type="term" value="P:action potential"/>
    <property type="evidence" value="ECO:0007669"/>
    <property type="project" value="TreeGrafter"/>
</dbReference>
<evidence type="ECO:0000256" key="1">
    <source>
        <dbReference type="ARBA" id="ARBA00004141"/>
    </source>
</evidence>
<reference evidence="14" key="1">
    <citation type="journal article" date="2020" name="mSystems">
        <title>Genome- and Community-Level Interaction Insights into Carbon Utilization and Element Cycling Functions of Hydrothermarchaeota in Hydrothermal Sediment.</title>
        <authorList>
            <person name="Zhou Z."/>
            <person name="Liu Y."/>
            <person name="Xu W."/>
            <person name="Pan J."/>
            <person name="Luo Z.H."/>
            <person name="Li M."/>
        </authorList>
    </citation>
    <scope>NUCLEOTIDE SEQUENCE [LARGE SCALE GENOMIC DNA]</scope>
    <source>
        <strain evidence="14">SpSt-1181</strain>
    </source>
</reference>
<feature type="transmembrane region" description="Helical" evidence="12">
    <location>
        <begin position="210"/>
        <end position="232"/>
    </location>
</feature>
<keyword evidence="9" id="KW-0406">Ion transport</keyword>
<keyword evidence="3" id="KW-0633">Potassium transport</keyword>
<keyword evidence="2" id="KW-0813">Transport</keyword>
<evidence type="ECO:0000256" key="8">
    <source>
        <dbReference type="ARBA" id="ARBA00022989"/>
    </source>
</evidence>
<feature type="transmembrane region" description="Helical" evidence="12">
    <location>
        <begin position="85"/>
        <end position="105"/>
    </location>
</feature>
<protein>
    <submittedName>
        <fullName evidence="14">Ion transporter</fullName>
    </submittedName>
</protein>
<dbReference type="GO" id="GO:0008076">
    <property type="term" value="C:voltage-gated potassium channel complex"/>
    <property type="evidence" value="ECO:0007669"/>
    <property type="project" value="InterPro"/>
</dbReference>
<dbReference type="GO" id="GO:0005249">
    <property type="term" value="F:voltage-gated potassium channel activity"/>
    <property type="evidence" value="ECO:0007669"/>
    <property type="project" value="InterPro"/>
</dbReference>
<dbReference type="Pfam" id="PF00520">
    <property type="entry name" value="Ion_trans"/>
    <property type="match status" value="1"/>
</dbReference>
<evidence type="ECO:0000256" key="3">
    <source>
        <dbReference type="ARBA" id="ARBA00022538"/>
    </source>
</evidence>
<keyword evidence="4 12" id="KW-0812">Transmembrane</keyword>
<feature type="transmembrane region" description="Helical" evidence="12">
    <location>
        <begin position="25"/>
        <end position="43"/>
    </location>
</feature>
<organism evidence="14">
    <name type="scientific">Prosthecochloris aestuarii</name>
    <dbReference type="NCBI Taxonomy" id="1102"/>
    <lineage>
        <taxon>Bacteria</taxon>
        <taxon>Pseudomonadati</taxon>
        <taxon>Chlorobiota</taxon>
        <taxon>Chlorobiia</taxon>
        <taxon>Chlorobiales</taxon>
        <taxon>Chlorobiaceae</taxon>
        <taxon>Prosthecochloris</taxon>
    </lineage>
</organism>
<evidence type="ECO:0000313" key="14">
    <source>
        <dbReference type="EMBL" id="HED30399.1"/>
    </source>
</evidence>
<feature type="domain" description="Ion transport" evidence="13">
    <location>
        <begin position="24"/>
        <end position="240"/>
    </location>
</feature>
<dbReference type="InterPro" id="IPR028325">
    <property type="entry name" value="VG_K_chnl"/>
</dbReference>
<feature type="transmembrane region" description="Helical" evidence="12">
    <location>
        <begin position="151"/>
        <end position="172"/>
    </location>
</feature>
<keyword evidence="10 12" id="KW-0472">Membrane</keyword>
<dbReference type="PRINTS" id="PR00169">
    <property type="entry name" value="KCHANNEL"/>
</dbReference>
<accession>A0A831WUK7</accession>
<feature type="transmembrane region" description="Helical" evidence="12">
    <location>
        <begin position="55"/>
        <end position="73"/>
    </location>
</feature>
<evidence type="ECO:0000256" key="11">
    <source>
        <dbReference type="ARBA" id="ARBA00023303"/>
    </source>
</evidence>
<dbReference type="Gene3D" id="1.20.120.350">
    <property type="entry name" value="Voltage-gated potassium channels. Chain C"/>
    <property type="match status" value="1"/>
</dbReference>
<dbReference type="PANTHER" id="PTHR11537:SF254">
    <property type="entry name" value="POTASSIUM VOLTAGE-GATED CHANNEL PROTEIN SHAB"/>
    <property type="match status" value="1"/>
</dbReference>
<evidence type="ECO:0000256" key="7">
    <source>
        <dbReference type="ARBA" id="ARBA00022958"/>
    </source>
</evidence>
<gene>
    <name evidence="14" type="ORF">ENN50_01645</name>
</gene>
<evidence type="ECO:0000256" key="12">
    <source>
        <dbReference type="SAM" id="Phobius"/>
    </source>
</evidence>
<comment type="caution">
    <text evidence="14">The sequence shown here is derived from an EMBL/GenBank/DDBJ whole genome shotgun (WGS) entry which is preliminary data.</text>
</comment>
<evidence type="ECO:0000259" key="13">
    <source>
        <dbReference type="Pfam" id="PF00520"/>
    </source>
</evidence>
<evidence type="ECO:0000256" key="6">
    <source>
        <dbReference type="ARBA" id="ARBA00022882"/>
    </source>
</evidence>
<dbReference type="Gene3D" id="1.10.287.70">
    <property type="match status" value="1"/>
</dbReference>
<evidence type="ECO:0000256" key="5">
    <source>
        <dbReference type="ARBA" id="ARBA00022826"/>
    </source>
</evidence>
<dbReference type="InterPro" id="IPR005821">
    <property type="entry name" value="Ion_trans_dom"/>
</dbReference>
<keyword evidence="7" id="KW-0630">Potassium</keyword>
<dbReference type="PANTHER" id="PTHR11537">
    <property type="entry name" value="VOLTAGE-GATED POTASSIUM CHANNEL"/>
    <property type="match status" value="1"/>
</dbReference>
<dbReference type="Proteomes" id="UP000886335">
    <property type="component" value="Unassembled WGS sequence"/>
</dbReference>
<sequence>MIVSKSFKEKLAHIIFDYDTLPSRLFDLLLIAAIVISVVVVMLDSVASIHAVYGGFFYVLEWCFTVIFTIEYAMRLYVASSRWRYVRSTFGIIDLLSILPTYFSLLFPGTQYLLVIRFFRVLRIFRLLKLVKFVREGEFVKSAMLASSRKILFFLFFVMITVSIIGALMYLIEGEEHGFYSIPEGVYWAIVTITTVGYGDISPQTVPGRALASLLMIVGYSIIAVPTGIVSAEMASMNEKISKDLAISCCERVEHDRDARFCKQCGRPLSSDSGALPERPDNPV</sequence>
<dbReference type="InterPro" id="IPR027359">
    <property type="entry name" value="Volt_channel_dom_sf"/>
</dbReference>
<keyword evidence="5" id="KW-0631">Potassium channel</keyword>
<comment type="subcellular location">
    <subcellularLocation>
        <location evidence="1">Membrane</location>
        <topology evidence="1">Multi-pass membrane protein</topology>
    </subcellularLocation>
</comment>
<evidence type="ECO:0000256" key="10">
    <source>
        <dbReference type="ARBA" id="ARBA00023136"/>
    </source>
</evidence>
<dbReference type="AlphaFoldDB" id="A0A831WUK7"/>
<name>A0A831WUK7_PROAE</name>